<dbReference type="Proteomes" id="UP000594638">
    <property type="component" value="Unassembled WGS sequence"/>
</dbReference>
<sequence length="133" mass="15384">MGSGYLYGREGYKDNEYQGRSRGFDQYGSRSRSTDRDMDSTYEDDGKYSSSNAHETLTRLASKLEKLLRTNAKPSLKLMIEEATRQAKEDEEKIKVEFLQSTSSGRYETMGHNMRMCKQSQPLNDVQKRKTMI</sequence>
<evidence type="ECO:0000313" key="3">
    <source>
        <dbReference type="Proteomes" id="UP000594638"/>
    </source>
</evidence>
<gene>
    <name evidence="2" type="ORF">OLEA9_A103854</name>
</gene>
<reference evidence="2 3" key="1">
    <citation type="submission" date="2019-12" db="EMBL/GenBank/DDBJ databases">
        <authorList>
            <person name="Alioto T."/>
            <person name="Alioto T."/>
            <person name="Gomez Garrido J."/>
        </authorList>
    </citation>
    <scope>NUCLEOTIDE SEQUENCE [LARGE SCALE GENOMIC DNA]</scope>
</reference>
<accession>A0A8S0SQQ6</accession>
<organism evidence="2 3">
    <name type="scientific">Olea europaea subsp. europaea</name>
    <dbReference type="NCBI Taxonomy" id="158383"/>
    <lineage>
        <taxon>Eukaryota</taxon>
        <taxon>Viridiplantae</taxon>
        <taxon>Streptophyta</taxon>
        <taxon>Embryophyta</taxon>
        <taxon>Tracheophyta</taxon>
        <taxon>Spermatophyta</taxon>
        <taxon>Magnoliopsida</taxon>
        <taxon>eudicotyledons</taxon>
        <taxon>Gunneridae</taxon>
        <taxon>Pentapetalae</taxon>
        <taxon>asterids</taxon>
        <taxon>lamiids</taxon>
        <taxon>Lamiales</taxon>
        <taxon>Oleaceae</taxon>
        <taxon>Oleeae</taxon>
        <taxon>Olea</taxon>
    </lineage>
</organism>
<protein>
    <submittedName>
        <fullName evidence="2">Uncharacterized protein</fullName>
    </submittedName>
</protein>
<proteinExistence type="predicted"/>
<feature type="region of interest" description="Disordered" evidence="1">
    <location>
        <begin position="1"/>
        <end position="54"/>
    </location>
</feature>
<evidence type="ECO:0000256" key="1">
    <source>
        <dbReference type="SAM" id="MobiDB-lite"/>
    </source>
</evidence>
<feature type="compositionally biased region" description="Basic and acidic residues" evidence="1">
    <location>
        <begin position="32"/>
        <end position="47"/>
    </location>
</feature>
<dbReference type="AlphaFoldDB" id="A0A8S0SQQ6"/>
<feature type="compositionally biased region" description="Basic and acidic residues" evidence="1">
    <location>
        <begin position="10"/>
        <end position="23"/>
    </location>
</feature>
<dbReference type="Gramene" id="OE9A103854T1">
    <property type="protein sequence ID" value="OE9A103854C1"/>
    <property type="gene ID" value="OE9A103854"/>
</dbReference>
<comment type="caution">
    <text evidence="2">The sequence shown here is derived from an EMBL/GenBank/DDBJ whole genome shotgun (WGS) entry which is preliminary data.</text>
</comment>
<evidence type="ECO:0000313" key="2">
    <source>
        <dbReference type="EMBL" id="CAA2993957.1"/>
    </source>
</evidence>
<dbReference type="EMBL" id="CACTIH010005462">
    <property type="protein sequence ID" value="CAA2993957.1"/>
    <property type="molecule type" value="Genomic_DNA"/>
</dbReference>
<keyword evidence="3" id="KW-1185">Reference proteome</keyword>
<name>A0A8S0SQQ6_OLEEU</name>